<proteinExistence type="predicted"/>
<feature type="chain" id="PRO_5039497856" evidence="6">
    <location>
        <begin position="20"/>
        <end position="540"/>
    </location>
</feature>
<evidence type="ECO:0000256" key="2">
    <source>
        <dbReference type="ARBA" id="ARBA00022729"/>
    </source>
</evidence>
<keyword evidence="2 6" id="KW-0732">Signal</keyword>
<evidence type="ECO:0000256" key="1">
    <source>
        <dbReference type="ARBA" id="ARBA00022475"/>
    </source>
</evidence>
<gene>
    <name evidence="7" type="ORF">DXD79_10630</name>
</gene>
<feature type="signal peptide" evidence="6">
    <location>
        <begin position="1"/>
        <end position="19"/>
    </location>
</feature>
<evidence type="ECO:0000313" key="8">
    <source>
        <dbReference type="Proteomes" id="UP000263014"/>
    </source>
</evidence>
<evidence type="ECO:0000256" key="3">
    <source>
        <dbReference type="ARBA" id="ARBA00023136"/>
    </source>
</evidence>
<evidence type="ECO:0000256" key="4">
    <source>
        <dbReference type="ARBA" id="ARBA00023139"/>
    </source>
</evidence>
<dbReference type="EMBL" id="QSON01000004">
    <property type="protein sequence ID" value="RGJ05340.1"/>
    <property type="molecule type" value="Genomic_DNA"/>
</dbReference>
<organism evidence="7 8">
    <name type="scientific">Hungatella hathewayi</name>
    <dbReference type="NCBI Taxonomy" id="154046"/>
    <lineage>
        <taxon>Bacteria</taxon>
        <taxon>Bacillati</taxon>
        <taxon>Bacillota</taxon>
        <taxon>Clostridia</taxon>
        <taxon>Lachnospirales</taxon>
        <taxon>Lachnospiraceae</taxon>
        <taxon>Hungatella</taxon>
    </lineage>
</organism>
<evidence type="ECO:0000256" key="6">
    <source>
        <dbReference type="SAM" id="SignalP"/>
    </source>
</evidence>
<keyword evidence="4" id="KW-0564">Palmitate</keyword>
<keyword evidence="5" id="KW-0449">Lipoprotein</keyword>
<comment type="caution">
    <text evidence="7">The sequence shown here is derived from an EMBL/GenBank/DDBJ whole genome shotgun (WGS) entry which is preliminary data.</text>
</comment>
<evidence type="ECO:0000256" key="5">
    <source>
        <dbReference type="ARBA" id="ARBA00023288"/>
    </source>
</evidence>
<accession>A0A374P8Y4</accession>
<keyword evidence="3" id="KW-0472">Membrane</keyword>
<dbReference type="AlphaFoldDB" id="A0A374P8Y4"/>
<sequence length="540" mass="60401">MKKAAVLLLGGILAAGLMTGCGKSAENGKKAETEGRTTGAVTEEAGGEEAANLNMEGFPIVNEKITMTVYGCRDQNHAPWNEVLTLNKYEDLTNIHMDYQEVPADGFEENKQLLFASNELPDIFLKSDIKIDQIATYGVGSGQLMVLDDLIEKYAPNLSKIYEEYPQIKQAVTAADGHMYTIPAIDISATGSMGFKQWINKAWLDKLGKDIPTNLEEFKDVLIAFRDGDPNGNGQADEIPLGIREPDSIYPLAGSFGLQFQMKDTYNIDENGTVHNWLCDDAFKEYLIYLNDLYEEKLLWQDYYKNDRAAWRSNLAGEMYGAMYMPYSDVFVNCEEDYVGYKPLIGPNGDQMWTDATGSISMLGSFALSNTCSNPEAAVRWVDYFYGAEGEMFFRYGIEGETFDYDSNHVPHFKDEILNSPDGFMTALGKINLVPGGGFPCMITDNTDNVVASERTKEAAAILVDYMPEKVYAKPTVSMEDMDRLNAIEQDIINYKKEAVAKFVIGEWGFDKWDEYCATLEQIGIRELEGIYQKALDATK</sequence>
<dbReference type="Gene3D" id="3.40.190.10">
    <property type="entry name" value="Periplasmic binding protein-like II"/>
    <property type="match status" value="2"/>
</dbReference>
<dbReference type="PANTHER" id="PTHR43649:SF33">
    <property type="entry name" value="POLYGALACTURONAN_RHAMNOGALACTURONAN-BINDING PROTEIN YTCQ"/>
    <property type="match status" value="1"/>
</dbReference>
<name>A0A374P8Y4_9FIRM</name>
<dbReference type="Pfam" id="PF01547">
    <property type="entry name" value="SBP_bac_1"/>
    <property type="match status" value="1"/>
</dbReference>
<dbReference type="SUPFAM" id="SSF53850">
    <property type="entry name" value="Periplasmic binding protein-like II"/>
    <property type="match status" value="1"/>
</dbReference>
<dbReference type="PANTHER" id="PTHR43649">
    <property type="entry name" value="ARABINOSE-BINDING PROTEIN-RELATED"/>
    <property type="match status" value="1"/>
</dbReference>
<dbReference type="Proteomes" id="UP000263014">
    <property type="component" value="Unassembled WGS sequence"/>
</dbReference>
<evidence type="ECO:0000313" key="7">
    <source>
        <dbReference type="EMBL" id="RGJ05340.1"/>
    </source>
</evidence>
<dbReference type="InterPro" id="IPR006059">
    <property type="entry name" value="SBP"/>
</dbReference>
<reference evidence="7 8" key="1">
    <citation type="submission" date="2018-08" db="EMBL/GenBank/DDBJ databases">
        <title>A genome reference for cultivated species of the human gut microbiota.</title>
        <authorList>
            <person name="Zou Y."/>
            <person name="Xue W."/>
            <person name="Luo G."/>
        </authorList>
    </citation>
    <scope>NUCLEOTIDE SEQUENCE [LARGE SCALE GENOMIC DNA]</scope>
    <source>
        <strain evidence="7 8">TM09-12</strain>
    </source>
</reference>
<protein>
    <submittedName>
        <fullName evidence="7">Extracellular solute-binding protein</fullName>
    </submittedName>
</protein>
<keyword evidence="1" id="KW-1003">Cell membrane</keyword>
<dbReference type="PROSITE" id="PS51257">
    <property type="entry name" value="PROKAR_LIPOPROTEIN"/>
    <property type="match status" value="1"/>
</dbReference>
<dbReference type="RefSeq" id="WP_117633251.1">
    <property type="nucleotide sequence ID" value="NZ_QSON01000004.1"/>
</dbReference>
<dbReference type="InterPro" id="IPR050490">
    <property type="entry name" value="Bact_solute-bd_prot1"/>
</dbReference>